<name>A0AAD5TZ71_9FUNG</name>
<gene>
    <name evidence="1" type="ORF">HK099_008089</name>
</gene>
<reference evidence="1" key="1">
    <citation type="submission" date="2020-05" db="EMBL/GenBank/DDBJ databases">
        <title>Phylogenomic resolution of chytrid fungi.</title>
        <authorList>
            <person name="Stajich J.E."/>
            <person name="Amses K."/>
            <person name="Simmons R."/>
            <person name="Seto K."/>
            <person name="Myers J."/>
            <person name="Bonds A."/>
            <person name="Quandt C.A."/>
            <person name="Barry K."/>
            <person name="Liu P."/>
            <person name="Grigoriev I."/>
            <person name="Longcore J.E."/>
            <person name="James T.Y."/>
        </authorList>
    </citation>
    <scope>NUCLEOTIDE SEQUENCE</scope>
    <source>
        <strain evidence="1">JEL0476</strain>
    </source>
</reference>
<organism evidence="1 2">
    <name type="scientific">Clydaea vesicula</name>
    <dbReference type="NCBI Taxonomy" id="447962"/>
    <lineage>
        <taxon>Eukaryota</taxon>
        <taxon>Fungi</taxon>
        <taxon>Fungi incertae sedis</taxon>
        <taxon>Chytridiomycota</taxon>
        <taxon>Chytridiomycota incertae sedis</taxon>
        <taxon>Chytridiomycetes</taxon>
        <taxon>Lobulomycetales</taxon>
        <taxon>Lobulomycetaceae</taxon>
        <taxon>Clydaea</taxon>
    </lineage>
</organism>
<dbReference type="Proteomes" id="UP001211065">
    <property type="component" value="Unassembled WGS sequence"/>
</dbReference>
<accession>A0AAD5TZ71</accession>
<evidence type="ECO:0000313" key="2">
    <source>
        <dbReference type="Proteomes" id="UP001211065"/>
    </source>
</evidence>
<keyword evidence="2" id="KW-1185">Reference proteome</keyword>
<evidence type="ECO:0000313" key="1">
    <source>
        <dbReference type="EMBL" id="KAJ3211150.1"/>
    </source>
</evidence>
<sequence>MCCNMIGKLRIGLIISELSFLKVLSKIRASSLRYIPQFILLFWLAFRCYDQGFVDWLNSYKFPLEGKIRIPFLERGLPGVEYKFTLDEFVTGLSILLVVEISPIFQRLFQLRIFQLLGKASFGWYVLHCCKFLPIILEIL</sequence>
<dbReference type="AlphaFoldDB" id="A0AAD5TZ71"/>
<comment type="caution">
    <text evidence="1">The sequence shown here is derived from an EMBL/GenBank/DDBJ whole genome shotgun (WGS) entry which is preliminary data.</text>
</comment>
<dbReference type="EMBL" id="JADGJW010000853">
    <property type="protein sequence ID" value="KAJ3211150.1"/>
    <property type="molecule type" value="Genomic_DNA"/>
</dbReference>
<proteinExistence type="predicted"/>
<protein>
    <submittedName>
        <fullName evidence="1">Uncharacterized protein</fullName>
    </submittedName>
</protein>